<evidence type="ECO:0000313" key="3">
    <source>
        <dbReference type="Proteomes" id="UP000002363"/>
    </source>
</evidence>
<protein>
    <submittedName>
        <fullName evidence="2">Putative prophage membrane protein</fullName>
    </submittedName>
</protein>
<dbReference type="Pfam" id="PF05449">
    <property type="entry name" value="Phage_holin_3_7"/>
    <property type="match status" value="1"/>
</dbReference>
<feature type="transmembrane region" description="Helical" evidence="1">
    <location>
        <begin position="61"/>
        <end position="79"/>
    </location>
</feature>
<dbReference type="RefSeq" id="WP_013096311.1">
    <property type="nucleotide sequence ID" value="NC_014121.1"/>
</dbReference>
<reference evidence="2 3" key="1">
    <citation type="journal article" date="2010" name="J. Bacteriol.">
        <title>Complete genome sequence of Enterobacter cloacae subsp. cloacae type strain ATCC 13047.</title>
        <authorList>
            <person name="Ren Y."/>
            <person name="Ren Y."/>
            <person name="Zhou Z."/>
            <person name="Guo X."/>
            <person name="Li Y."/>
            <person name="Feng L."/>
            <person name="Wang L."/>
        </authorList>
    </citation>
    <scope>NUCLEOTIDE SEQUENCE [LARGE SCALE GENOMIC DNA]</scope>
    <source>
        <strain evidence="3">ATCC 13047 / DSM 30054 / NBRC 13535 / NCTC 10005 / WDCM 00083 / NCDC 279-56</strain>
    </source>
</reference>
<dbReference type="InterPro" id="IPR008473">
    <property type="entry name" value="Phage_holin_3_7"/>
</dbReference>
<dbReference type="EMBL" id="CP001918">
    <property type="protein sequence ID" value="ADF61236.1"/>
    <property type="molecule type" value="Genomic_DNA"/>
</dbReference>
<keyword evidence="3" id="KW-1185">Reference proteome</keyword>
<accession>A0A0H3CIV2</accession>
<evidence type="ECO:0000313" key="2">
    <source>
        <dbReference type="EMBL" id="ADF61236.1"/>
    </source>
</evidence>
<sequence length="92" mass="10534">MVIDPSAVFNAFICSVIVVILMFYQRHGARHRPFISILAYITILVYAVIPWQFIFGLYRDSSWLVVVANLLICAAIMKVRGNLARLVDLLRH</sequence>
<feature type="transmembrane region" description="Helical" evidence="1">
    <location>
        <begin position="37"/>
        <end position="55"/>
    </location>
</feature>
<dbReference type="KEGG" id="enc:ECL_01678"/>
<feature type="transmembrane region" description="Helical" evidence="1">
    <location>
        <begin position="6"/>
        <end position="25"/>
    </location>
</feature>
<gene>
    <name evidence="2" type="ordered locus">ECL_01678</name>
</gene>
<dbReference type="STRING" id="716541.ECL_01678"/>
<dbReference type="Proteomes" id="UP000002363">
    <property type="component" value="Chromosome"/>
</dbReference>
<dbReference type="PATRIC" id="fig|716541.4.peg.1889"/>
<proteinExistence type="predicted"/>
<evidence type="ECO:0000256" key="1">
    <source>
        <dbReference type="SAM" id="Phobius"/>
    </source>
</evidence>
<keyword evidence="1" id="KW-0472">Membrane</keyword>
<name>A0A0H3CIV2_ENTCC</name>
<keyword evidence="1" id="KW-1133">Transmembrane helix</keyword>
<dbReference type="eggNOG" id="ENOG5032VTH">
    <property type="taxonomic scope" value="Bacteria"/>
</dbReference>
<dbReference type="OrthoDB" id="6455699at2"/>
<keyword evidence="1" id="KW-0812">Transmembrane</keyword>
<organism evidence="2 3">
    <name type="scientific">Enterobacter cloacae subsp. cloacae (strain ATCC 13047 / DSM 30054 / NBRC 13535 / NCTC 10005 / WDCM 00083 / NCDC 279-56)</name>
    <dbReference type="NCBI Taxonomy" id="716541"/>
    <lineage>
        <taxon>Bacteria</taxon>
        <taxon>Pseudomonadati</taxon>
        <taxon>Pseudomonadota</taxon>
        <taxon>Gammaproteobacteria</taxon>
        <taxon>Enterobacterales</taxon>
        <taxon>Enterobacteriaceae</taxon>
        <taxon>Enterobacter</taxon>
        <taxon>Enterobacter cloacae complex</taxon>
    </lineage>
</organism>
<dbReference type="HOGENOM" id="CLU_171673_1_0_6"/>
<dbReference type="EnsemblBacteria" id="ADF61236">
    <property type="protein sequence ID" value="ADF61236"/>
    <property type="gene ID" value="ECL_01678"/>
</dbReference>
<dbReference type="AlphaFoldDB" id="A0A0H3CIV2"/>